<accession>A0A6L6X1W6</accession>
<dbReference type="AlphaFoldDB" id="A0A6L6X1W6"/>
<organism evidence="9 10">
    <name type="scientific">Streptomyces typhae</name>
    <dbReference type="NCBI Taxonomy" id="2681492"/>
    <lineage>
        <taxon>Bacteria</taxon>
        <taxon>Bacillati</taxon>
        <taxon>Actinomycetota</taxon>
        <taxon>Actinomycetes</taxon>
        <taxon>Kitasatosporales</taxon>
        <taxon>Streptomycetaceae</taxon>
        <taxon>Streptomyces</taxon>
    </lineage>
</organism>
<dbReference type="Proteomes" id="UP000483802">
    <property type="component" value="Unassembled WGS sequence"/>
</dbReference>
<keyword evidence="3 6" id="KW-0479">Metal-binding</keyword>
<dbReference type="GO" id="GO:0016491">
    <property type="term" value="F:oxidoreductase activity"/>
    <property type="evidence" value="ECO:0007669"/>
    <property type="project" value="UniProtKB-KW"/>
</dbReference>
<dbReference type="PROSITE" id="PS00059">
    <property type="entry name" value="ADH_ZINC"/>
    <property type="match status" value="1"/>
</dbReference>
<sequence length="388" mass="39902">MKAAVWYGARDVRVTEREVTPPGPDEVLLSVAYCGICGSDLHEYADGPHSVPVGKAHPASGVRAPLVLGHEFCGTVTAVGPAVRGLAAGDRVAVEPHYRCGACPRCLAGEYNICRHFGFAGLMGHGGLAEYATVPAYMAHRLPDEVPFEQAALFEPASVALHALRRGGDADSVAVVGLGPVGLLTVLLAARRGIRRIVACDVDPARLGLAARLGATEVVDARDAGEGDAGLRVRAACGGEGADVAFEVVGSQAALDTCLSATRRGGRTVLVGLGRRVSFDSSALVDNEHSIVASVGYRDTYPELIRLVGTEGLDLRPVVTSVIGLDDVVRAGFSSLLDGGDQIKILVSPSASPSAPASDSAPDSDSAPVPEARTPAAPAPAGRRGDSR</sequence>
<dbReference type="SMART" id="SM00829">
    <property type="entry name" value="PKS_ER"/>
    <property type="match status" value="1"/>
</dbReference>
<evidence type="ECO:0000256" key="3">
    <source>
        <dbReference type="ARBA" id="ARBA00022723"/>
    </source>
</evidence>
<dbReference type="Gene3D" id="3.40.50.720">
    <property type="entry name" value="NAD(P)-binding Rossmann-like Domain"/>
    <property type="match status" value="1"/>
</dbReference>
<proteinExistence type="inferred from homology"/>
<dbReference type="InterPro" id="IPR036291">
    <property type="entry name" value="NAD(P)-bd_dom_sf"/>
</dbReference>
<evidence type="ECO:0000256" key="7">
    <source>
        <dbReference type="SAM" id="MobiDB-lite"/>
    </source>
</evidence>
<evidence type="ECO:0000259" key="8">
    <source>
        <dbReference type="SMART" id="SM00829"/>
    </source>
</evidence>
<evidence type="ECO:0000256" key="1">
    <source>
        <dbReference type="ARBA" id="ARBA00001947"/>
    </source>
</evidence>
<name>A0A6L6X1W6_9ACTN</name>
<feature type="region of interest" description="Disordered" evidence="7">
    <location>
        <begin position="347"/>
        <end position="388"/>
    </location>
</feature>
<dbReference type="Pfam" id="PF00107">
    <property type="entry name" value="ADH_zinc_N"/>
    <property type="match status" value="1"/>
</dbReference>
<keyword evidence="5" id="KW-0560">Oxidoreductase</keyword>
<reference evidence="9 10" key="1">
    <citation type="submission" date="2019-11" db="EMBL/GenBank/DDBJ databases">
        <title>Streptomyces typhae sp. nov., a novel endophytic actinomycete isolated from the root of cattail pollen (Typha angustifolia L.).</title>
        <authorList>
            <person name="Peng C."/>
        </authorList>
    </citation>
    <scope>NUCLEOTIDE SEQUENCE [LARGE SCALE GENOMIC DNA]</scope>
    <source>
        <strain evidence="10">p1417</strain>
    </source>
</reference>
<feature type="domain" description="Enoyl reductase (ER)" evidence="8">
    <location>
        <begin position="8"/>
        <end position="347"/>
    </location>
</feature>
<comment type="cofactor">
    <cofactor evidence="1 6">
        <name>Zn(2+)</name>
        <dbReference type="ChEBI" id="CHEBI:29105"/>
    </cofactor>
</comment>
<dbReference type="InterPro" id="IPR013149">
    <property type="entry name" value="ADH-like_C"/>
</dbReference>
<evidence type="ECO:0000256" key="6">
    <source>
        <dbReference type="RuleBase" id="RU361277"/>
    </source>
</evidence>
<keyword evidence="10" id="KW-1185">Reference proteome</keyword>
<dbReference type="EMBL" id="WPNZ01000013">
    <property type="protein sequence ID" value="MVO87706.1"/>
    <property type="molecule type" value="Genomic_DNA"/>
</dbReference>
<dbReference type="RefSeq" id="WP_157167268.1">
    <property type="nucleotide sequence ID" value="NZ_WPNZ01000013.1"/>
</dbReference>
<dbReference type="InterPro" id="IPR013154">
    <property type="entry name" value="ADH-like_N"/>
</dbReference>
<dbReference type="InterPro" id="IPR020843">
    <property type="entry name" value="ER"/>
</dbReference>
<evidence type="ECO:0000256" key="4">
    <source>
        <dbReference type="ARBA" id="ARBA00022833"/>
    </source>
</evidence>
<protein>
    <submittedName>
        <fullName evidence="9">Alcohol dehydrogenase catalytic domain-containing protein</fullName>
    </submittedName>
</protein>
<evidence type="ECO:0000313" key="9">
    <source>
        <dbReference type="EMBL" id="MVO87706.1"/>
    </source>
</evidence>
<comment type="similarity">
    <text evidence="2 6">Belongs to the zinc-containing alcohol dehydrogenase family.</text>
</comment>
<evidence type="ECO:0000256" key="5">
    <source>
        <dbReference type="ARBA" id="ARBA00023002"/>
    </source>
</evidence>
<dbReference type="SUPFAM" id="SSF50129">
    <property type="entry name" value="GroES-like"/>
    <property type="match status" value="1"/>
</dbReference>
<dbReference type="InterPro" id="IPR002328">
    <property type="entry name" value="ADH_Zn_CS"/>
</dbReference>
<dbReference type="PANTHER" id="PTHR43161">
    <property type="entry name" value="SORBITOL DEHYDROGENASE"/>
    <property type="match status" value="1"/>
</dbReference>
<dbReference type="Pfam" id="PF08240">
    <property type="entry name" value="ADH_N"/>
    <property type="match status" value="1"/>
</dbReference>
<gene>
    <name evidence="9" type="ORF">GPA10_23830</name>
</gene>
<comment type="caution">
    <text evidence="9">The sequence shown here is derived from an EMBL/GenBank/DDBJ whole genome shotgun (WGS) entry which is preliminary data.</text>
</comment>
<keyword evidence="4 6" id="KW-0862">Zinc</keyword>
<dbReference type="PANTHER" id="PTHR43161:SF26">
    <property type="entry name" value="GALACTITOL 1-PHOSPHATE 5-DEHYDROGENASE"/>
    <property type="match status" value="1"/>
</dbReference>
<dbReference type="GO" id="GO:0008270">
    <property type="term" value="F:zinc ion binding"/>
    <property type="evidence" value="ECO:0007669"/>
    <property type="project" value="InterPro"/>
</dbReference>
<dbReference type="InterPro" id="IPR011032">
    <property type="entry name" value="GroES-like_sf"/>
</dbReference>
<dbReference type="SUPFAM" id="SSF51735">
    <property type="entry name" value="NAD(P)-binding Rossmann-fold domains"/>
    <property type="match status" value="1"/>
</dbReference>
<feature type="compositionally biased region" description="Low complexity" evidence="7">
    <location>
        <begin position="348"/>
        <end position="381"/>
    </location>
</feature>
<dbReference type="CDD" id="cd08233">
    <property type="entry name" value="butanediol_DH_like"/>
    <property type="match status" value="1"/>
</dbReference>
<evidence type="ECO:0000313" key="10">
    <source>
        <dbReference type="Proteomes" id="UP000483802"/>
    </source>
</evidence>
<dbReference type="Gene3D" id="3.90.180.10">
    <property type="entry name" value="Medium-chain alcohol dehydrogenases, catalytic domain"/>
    <property type="match status" value="1"/>
</dbReference>
<evidence type="ECO:0000256" key="2">
    <source>
        <dbReference type="ARBA" id="ARBA00008072"/>
    </source>
</evidence>